<proteinExistence type="predicted"/>
<protein>
    <submittedName>
        <fullName evidence="2">Uncharacterized protein</fullName>
    </submittedName>
</protein>
<accession>A0A2M4D412</accession>
<feature type="transmembrane region" description="Helical" evidence="1">
    <location>
        <begin position="6"/>
        <end position="22"/>
    </location>
</feature>
<feature type="transmembrane region" description="Helical" evidence="1">
    <location>
        <begin position="43"/>
        <end position="62"/>
    </location>
</feature>
<organism evidence="2">
    <name type="scientific">Anopheles darlingi</name>
    <name type="common">Mosquito</name>
    <dbReference type="NCBI Taxonomy" id="43151"/>
    <lineage>
        <taxon>Eukaryota</taxon>
        <taxon>Metazoa</taxon>
        <taxon>Ecdysozoa</taxon>
        <taxon>Arthropoda</taxon>
        <taxon>Hexapoda</taxon>
        <taxon>Insecta</taxon>
        <taxon>Pterygota</taxon>
        <taxon>Neoptera</taxon>
        <taxon>Endopterygota</taxon>
        <taxon>Diptera</taxon>
        <taxon>Nematocera</taxon>
        <taxon>Culicoidea</taxon>
        <taxon>Culicidae</taxon>
        <taxon>Anophelinae</taxon>
        <taxon>Anopheles</taxon>
    </lineage>
</organism>
<keyword evidence="1" id="KW-0812">Transmembrane</keyword>
<dbReference type="EMBL" id="GGFL01008091">
    <property type="protein sequence ID" value="MBW72269.1"/>
    <property type="molecule type" value="Transcribed_RNA"/>
</dbReference>
<reference evidence="2" key="1">
    <citation type="submission" date="2018-01" db="EMBL/GenBank/DDBJ databases">
        <title>An insight into the sialome of Amazonian anophelines.</title>
        <authorList>
            <person name="Ribeiro J.M."/>
            <person name="Scarpassa V."/>
            <person name="Calvo E."/>
        </authorList>
    </citation>
    <scope>NUCLEOTIDE SEQUENCE</scope>
</reference>
<evidence type="ECO:0000256" key="1">
    <source>
        <dbReference type="SAM" id="Phobius"/>
    </source>
</evidence>
<name>A0A2M4D412_ANODA</name>
<evidence type="ECO:0000313" key="2">
    <source>
        <dbReference type="EMBL" id="MBW72269.1"/>
    </source>
</evidence>
<sequence>MMVVVLVVMIVVPMASLLVVFIPDYRGPIPTEGIHLRHRLPLVRFRCSMMTLKVVLLMPNMVHARSHMTMLLRPS</sequence>
<keyword evidence="1" id="KW-1133">Transmembrane helix</keyword>
<keyword evidence="1" id="KW-0472">Membrane</keyword>
<dbReference type="AlphaFoldDB" id="A0A2M4D412"/>